<evidence type="ECO:0000259" key="1">
    <source>
        <dbReference type="PROSITE" id="PS51462"/>
    </source>
</evidence>
<proteinExistence type="predicted"/>
<dbReference type="PROSITE" id="PS51462">
    <property type="entry name" value="NUDIX"/>
    <property type="match status" value="1"/>
</dbReference>
<keyword evidence="2" id="KW-0378">Hydrolase</keyword>
<dbReference type="InterPro" id="IPR000086">
    <property type="entry name" value="NUDIX_hydrolase_dom"/>
</dbReference>
<dbReference type="AlphaFoldDB" id="A0A951IY10"/>
<dbReference type="RefSeq" id="WP_219289157.1">
    <property type="nucleotide sequence ID" value="NZ_RPHB01000004.1"/>
</dbReference>
<protein>
    <submittedName>
        <fullName evidence="2">NUDIX hydrolase</fullName>
    </submittedName>
</protein>
<sequence>MKNSNQIRILLAVECILFGFDGNDYKLLLIQRDFAPEREKWSLMGGFVQDNKSADEAANRILHQLTGLHDVYLEQLRAYSNPGRDPIERVLALAFVALIDKNKYQKQINDDFHARWFPMKELPKMIFDHKNNLDKFLNLVSKTELQLV</sequence>
<dbReference type="GO" id="GO:0016787">
    <property type="term" value="F:hydrolase activity"/>
    <property type="evidence" value="ECO:0007669"/>
    <property type="project" value="UniProtKB-KW"/>
</dbReference>
<dbReference type="Proteomes" id="UP000727490">
    <property type="component" value="Unassembled WGS sequence"/>
</dbReference>
<dbReference type="Pfam" id="PF00293">
    <property type="entry name" value="NUDIX"/>
    <property type="match status" value="1"/>
</dbReference>
<reference evidence="2 3" key="1">
    <citation type="journal article" date="2020" name="Syst. Appl. Microbiol.">
        <title>Arthrospiribacter ruber gen. nov., sp. nov., a novel bacterium isolated from Arthrospira cultures.</title>
        <authorList>
            <person name="Waleron M."/>
            <person name="Misztak A."/>
            <person name="Waleron M.M."/>
            <person name="Furmaniak M."/>
            <person name="Mrozik A."/>
            <person name="Waleron K."/>
        </authorList>
    </citation>
    <scope>NUCLEOTIDE SEQUENCE [LARGE SCALE GENOMIC DNA]</scope>
    <source>
        <strain evidence="2 3">DPMB0001</strain>
    </source>
</reference>
<dbReference type="EMBL" id="RPHB01000004">
    <property type="protein sequence ID" value="MBW3468214.1"/>
    <property type="molecule type" value="Genomic_DNA"/>
</dbReference>
<dbReference type="CDD" id="cd18873">
    <property type="entry name" value="NUDIX_NadM_like"/>
    <property type="match status" value="1"/>
</dbReference>
<accession>A0A951IY10</accession>
<keyword evidence="3" id="KW-1185">Reference proteome</keyword>
<feature type="domain" description="Nudix hydrolase" evidence="1">
    <location>
        <begin position="8"/>
        <end position="139"/>
    </location>
</feature>
<gene>
    <name evidence="2" type="ORF">EGN73_10365</name>
</gene>
<dbReference type="PANTHER" id="PTHR43736">
    <property type="entry name" value="ADP-RIBOSE PYROPHOSPHATASE"/>
    <property type="match status" value="1"/>
</dbReference>
<evidence type="ECO:0000313" key="2">
    <source>
        <dbReference type="EMBL" id="MBW3468214.1"/>
    </source>
</evidence>
<name>A0A951IY10_9BACT</name>
<evidence type="ECO:0000313" key="3">
    <source>
        <dbReference type="Proteomes" id="UP000727490"/>
    </source>
</evidence>
<organism evidence="2 3">
    <name type="scientific">Arthrospiribacter ruber</name>
    <dbReference type="NCBI Taxonomy" id="2487934"/>
    <lineage>
        <taxon>Bacteria</taxon>
        <taxon>Pseudomonadati</taxon>
        <taxon>Bacteroidota</taxon>
        <taxon>Cytophagia</taxon>
        <taxon>Cytophagales</taxon>
        <taxon>Cyclobacteriaceae</taxon>
        <taxon>Arthrospiribacter</taxon>
    </lineage>
</organism>
<dbReference type="PANTHER" id="PTHR43736:SF4">
    <property type="entry name" value="SLR1690 PROTEIN"/>
    <property type="match status" value="1"/>
</dbReference>
<comment type="caution">
    <text evidence="2">The sequence shown here is derived from an EMBL/GenBank/DDBJ whole genome shotgun (WGS) entry which is preliminary data.</text>
</comment>